<proteinExistence type="inferred from homology"/>
<dbReference type="PANTHER" id="PTHR18964">
    <property type="entry name" value="ROK (REPRESSOR, ORF, KINASE) FAMILY"/>
    <property type="match status" value="1"/>
</dbReference>
<gene>
    <name evidence="2" type="primary">glk</name>
    <name evidence="2" type="ORF">PAUR_a1409</name>
</gene>
<name>A0ABR9EAC0_9GAMM</name>
<dbReference type="Pfam" id="PF00480">
    <property type="entry name" value="ROK"/>
    <property type="match status" value="1"/>
</dbReference>
<protein>
    <submittedName>
        <fullName evidence="2">Glucokinase</fullName>
    </submittedName>
</protein>
<dbReference type="RefSeq" id="WP_192507294.1">
    <property type="nucleotide sequence ID" value="NZ_AQGV01000012.1"/>
</dbReference>
<dbReference type="InterPro" id="IPR043129">
    <property type="entry name" value="ATPase_NBD"/>
</dbReference>
<sequence length="288" mass="31423">MSHIICIDLGGTKAHVAQVSKSGLGQVYRHDVPRRGTKQEVNDFIEYLVESNMTRQSTGIAIGVPSAVRISDGHIIDTVNIPNWHDVSLKHNLMHRFCVETYVQNDANCFTLGEYYYGPHLPTDNLVGVTLGTGLGSGIVLNGALYTGRNGFAGEFGSFPYLDGIIEDYTSGQFFKRFATDGAKEAEKANLGDLKALNMFVQLGEHLGNALAHVLLAFDPDKIVLGGSVAHSFPLFSQSMFSTLKQRSHSALAEHVQVQPSRLQYAPLLGAYAGFTNQLIYSKELSDV</sequence>
<accession>A0ABR9EAC0</accession>
<dbReference type="PANTHER" id="PTHR18964:SF149">
    <property type="entry name" value="BIFUNCTIONAL UDP-N-ACETYLGLUCOSAMINE 2-EPIMERASE_N-ACETYLMANNOSAMINE KINASE"/>
    <property type="match status" value="1"/>
</dbReference>
<dbReference type="CDD" id="cd23763">
    <property type="entry name" value="ASKHA_ATPase_ROK"/>
    <property type="match status" value="1"/>
</dbReference>
<dbReference type="Proteomes" id="UP000615755">
    <property type="component" value="Unassembled WGS sequence"/>
</dbReference>
<evidence type="ECO:0000313" key="2">
    <source>
        <dbReference type="EMBL" id="MBE0367932.1"/>
    </source>
</evidence>
<dbReference type="InterPro" id="IPR000600">
    <property type="entry name" value="ROK"/>
</dbReference>
<organism evidence="2 3">
    <name type="scientific">Pseudoalteromonas aurantia 208</name>
    <dbReference type="NCBI Taxonomy" id="1314867"/>
    <lineage>
        <taxon>Bacteria</taxon>
        <taxon>Pseudomonadati</taxon>
        <taxon>Pseudomonadota</taxon>
        <taxon>Gammaproteobacteria</taxon>
        <taxon>Alteromonadales</taxon>
        <taxon>Pseudoalteromonadaceae</taxon>
        <taxon>Pseudoalteromonas</taxon>
    </lineage>
</organism>
<keyword evidence="3" id="KW-1185">Reference proteome</keyword>
<evidence type="ECO:0000313" key="3">
    <source>
        <dbReference type="Proteomes" id="UP000615755"/>
    </source>
</evidence>
<comment type="caution">
    <text evidence="2">The sequence shown here is derived from an EMBL/GenBank/DDBJ whole genome shotgun (WGS) entry which is preliminary data.</text>
</comment>
<dbReference type="SUPFAM" id="SSF53067">
    <property type="entry name" value="Actin-like ATPase domain"/>
    <property type="match status" value="1"/>
</dbReference>
<dbReference type="EMBL" id="AQGV01000012">
    <property type="protein sequence ID" value="MBE0367932.1"/>
    <property type="molecule type" value="Genomic_DNA"/>
</dbReference>
<comment type="similarity">
    <text evidence="1">Belongs to the ROK (NagC/XylR) family.</text>
</comment>
<dbReference type="Gene3D" id="3.30.420.40">
    <property type="match status" value="2"/>
</dbReference>
<evidence type="ECO:0000256" key="1">
    <source>
        <dbReference type="ARBA" id="ARBA00006479"/>
    </source>
</evidence>
<reference evidence="2 3" key="1">
    <citation type="submission" date="2015-03" db="EMBL/GenBank/DDBJ databases">
        <title>Genome sequence of Pseudoalteromonas aurantia.</title>
        <authorList>
            <person name="Xie B.-B."/>
            <person name="Rong J.-C."/>
            <person name="Qin Q.-L."/>
            <person name="Zhang Y.-Z."/>
        </authorList>
    </citation>
    <scope>NUCLEOTIDE SEQUENCE [LARGE SCALE GENOMIC DNA]</scope>
    <source>
        <strain evidence="2 3">208</strain>
    </source>
</reference>